<feature type="transmembrane region" description="Helical" evidence="10">
    <location>
        <begin position="51"/>
        <end position="72"/>
    </location>
</feature>
<proteinExistence type="predicted"/>
<evidence type="ECO:0000256" key="4">
    <source>
        <dbReference type="ARBA" id="ARBA00022475"/>
    </source>
</evidence>
<dbReference type="NCBIfam" id="TIGR00797">
    <property type="entry name" value="matE"/>
    <property type="match status" value="1"/>
</dbReference>
<feature type="transmembrane region" description="Helical" evidence="10">
    <location>
        <begin position="273"/>
        <end position="296"/>
    </location>
</feature>
<keyword evidence="8 10" id="KW-0472">Membrane</keyword>
<evidence type="ECO:0000313" key="12">
    <source>
        <dbReference type="Proteomes" id="UP000282125"/>
    </source>
</evidence>
<comment type="subcellular location">
    <subcellularLocation>
        <location evidence="1">Cell inner membrane</location>
        <topology evidence="1">Multi-pass membrane protein</topology>
    </subcellularLocation>
</comment>
<dbReference type="EMBL" id="RRAZ01000001">
    <property type="protein sequence ID" value="RRH78544.1"/>
    <property type="molecule type" value="Genomic_DNA"/>
</dbReference>
<evidence type="ECO:0000256" key="10">
    <source>
        <dbReference type="SAM" id="Phobius"/>
    </source>
</evidence>
<evidence type="ECO:0000256" key="7">
    <source>
        <dbReference type="ARBA" id="ARBA00023065"/>
    </source>
</evidence>
<keyword evidence="6 10" id="KW-1133">Transmembrane helix</keyword>
<dbReference type="GO" id="GO:0005886">
    <property type="term" value="C:plasma membrane"/>
    <property type="evidence" value="ECO:0007669"/>
    <property type="project" value="UniProtKB-SubCell"/>
</dbReference>
<feature type="transmembrane region" description="Helical" evidence="10">
    <location>
        <begin position="12"/>
        <end position="31"/>
    </location>
</feature>
<feature type="transmembrane region" description="Helical" evidence="10">
    <location>
        <begin position="396"/>
        <end position="417"/>
    </location>
</feature>
<comment type="caution">
    <text evidence="11">The sequence shown here is derived from an EMBL/GenBank/DDBJ whole genome shotgun (WGS) entry which is preliminary data.</text>
</comment>
<evidence type="ECO:0000256" key="8">
    <source>
        <dbReference type="ARBA" id="ARBA00023136"/>
    </source>
</evidence>
<dbReference type="GO" id="GO:0006811">
    <property type="term" value="P:monoatomic ion transport"/>
    <property type="evidence" value="ECO:0007669"/>
    <property type="project" value="UniProtKB-KW"/>
</dbReference>
<keyword evidence="4" id="KW-1003">Cell membrane</keyword>
<dbReference type="PIRSF" id="PIRSF006603">
    <property type="entry name" value="DinF"/>
    <property type="match status" value="1"/>
</dbReference>
<dbReference type="InterPro" id="IPR002528">
    <property type="entry name" value="MATE_fam"/>
</dbReference>
<feature type="transmembrane region" description="Helical" evidence="10">
    <location>
        <begin position="423"/>
        <end position="443"/>
    </location>
</feature>
<gene>
    <name evidence="11" type="ORF">EG244_00915</name>
</gene>
<feature type="transmembrane region" description="Helical" evidence="10">
    <location>
        <begin position="195"/>
        <end position="216"/>
    </location>
</feature>
<feature type="transmembrane region" description="Helical" evidence="10">
    <location>
        <begin position="93"/>
        <end position="111"/>
    </location>
</feature>
<accession>A0A3P3DX24</accession>
<keyword evidence="12" id="KW-1185">Reference proteome</keyword>
<keyword evidence="7" id="KW-0406">Ion transport</keyword>
<protein>
    <recommendedName>
        <fullName evidence="9">Multidrug-efflux transporter</fullName>
    </recommendedName>
</protein>
<dbReference type="Proteomes" id="UP000282125">
    <property type="component" value="Unassembled WGS sequence"/>
</dbReference>
<feature type="transmembrane region" description="Helical" evidence="10">
    <location>
        <begin position="358"/>
        <end position="384"/>
    </location>
</feature>
<dbReference type="GO" id="GO:0015297">
    <property type="term" value="F:antiporter activity"/>
    <property type="evidence" value="ECO:0007669"/>
    <property type="project" value="UniProtKB-KW"/>
</dbReference>
<keyword evidence="3" id="KW-0050">Antiport</keyword>
<evidence type="ECO:0000256" key="1">
    <source>
        <dbReference type="ARBA" id="ARBA00004429"/>
    </source>
</evidence>
<sequence length="450" mass="48341">MIPRLSIPAHIRALLILALPLIGSHVAQVILHVTNTVMLGWYSVEALAGGVLGASTFFIVFLLGAGFAAAVMPLAAEALGRGDETQVRRATRMGMWLSLGFSVLIYPVFWFSYDILMALGQQHEVAENAQAFMRVIGLGMAPALLVMVMKSFLAAQGRAQIVLWVTVAAAFINAGLNWIFIFGNLGMPKLGIQGAGLSTVMVQSFSFIAISLWAGFHPKIRHFRLFQRFWRADPGALAQVFRLGWPIGFTSLMEGGLFNAAALMMGWVGTVELAAHGIALEITSLTFMIHVGLANAATVRVGLAQGAGDARLLRDGAWTALCVSQSIGLFIIAAFLIFPEQLIGLFLDEANPRAAEIIAYGSVLLMMSAMFQVADAAQAVSLGLLRGIQDTKVPMYIAAVTYWGIGIPASYLLAFKFGMGGPGIWLGLVIGLSLTAVCLIWRFRRSAPRP</sequence>
<dbReference type="PANTHER" id="PTHR43298:SF2">
    <property type="entry name" value="FMN_FAD EXPORTER YEEO-RELATED"/>
    <property type="match status" value="1"/>
</dbReference>
<dbReference type="RefSeq" id="WP_124963121.1">
    <property type="nucleotide sequence ID" value="NZ_RRAZ01000001.1"/>
</dbReference>
<dbReference type="GO" id="GO:0042910">
    <property type="term" value="F:xenobiotic transmembrane transporter activity"/>
    <property type="evidence" value="ECO:0007669"/>
    <property type="project" value="InterPro"/>
</dbReference>
<evidence type="ECO:0000256" key="9">
    <source>
        <dbReference type="ARBA" id="ARBA00031636"/>
    </source>
</evidence>
<dbReference type="AlphaFoldDB" id="A0A3P3DX24"/>
<dbReference type="OrthoDB" id="9780160at2"/>
<evidence type="ECO:0000256" key="6">
    <source>
        <dbReference type="ARBA" id="ARBA00022989"/>
    </source>
</evidence>
<dbReference type="InterPro" id="IPR050222">
    <property type="entry name" value="MATE_MdtK"/>
</dbReference>
<evidence type="ECO:0000256" key="5">
    <source>
        <dbReference type="ARBA" id="ARBA00022692"/>
    </source>
</evidence>
<dbReference type="Pfam" id="PF01554">
    <property type="entry name" value="MatE"/>
    <property type="match status" value="2"/>
</dbReference>
<keyword evidence="5 10" id="KW-0812">Transmembrane</keyword>
<name>A0A3P3DX24_9RHOB</name>
<reference evidence="11 12" key="1">
    <citation type="submission" date="2018-11" db="EMBL/GenBank/DDBJ databases">
        <title>Gemmobacter sp. nov., YIM 102744-1 draft genome.</title>
        <authorList>
            <person name="Li G."/>
            <person name="Jiang Y."/>
        </authorList>
    </citation>
    <scope>NUCLEOTIDE SEQUENCE [LARGE SCALE GENOMIC DNA]</scope>
    <source>
        <strain evidence="11 12">YIM 102744-1</strain>
    </source>
</reference>
<dbReference type="PANTHER" id="PTHR43298">
    <property type="entry name" value="MULTIDRUG RESISTANCE PROTEIN NORM-RELATED"/>
    <property type="match status" value="1"/>
</dbReference>
<evidence type="ECO:0000313" key="11">
    <source>
        <dbReference type="EMBL" id="RRH78544.1"/>
    </source>
</evidence>
<feature type="transmembrane region" description="Helical" evidence="10">
    <location>
        <begin position="317"/>
        <end position="338"/>
    </location>
</feature>
<evidence type="ECO:0000256" key="2">
    <source>
        <dbReference type="ARBA" id="ARBA00022448"/>
    </source>
</evidence>
<dbReference type="CDD" id="cd13131">
    <property type="entry name" value="MATE_NorM_like"/>
    <property type="match status" value="1"/>
</dbReference>
<keyword evidence="2" id="KW-0813">Transport</keyword>
<dbReference type="InterPro" id="IPR048279">
    <property type="entry name" value="MdtK-like"/>
</dbReference>
<organism evidence="11 12">
    <name type="scientific">Falsigemmobacter faecalis</name>
    <dbReference type="NCBI Taxonomy" id="2488730"/>
    <lineage>
        <taxon>Bacteria</taxon>
        <taxon>Pseudomonadati</taxon>
        <taxon>Pseudomonadota</taxon>
        <taxon>Alphaproteobacteria</taxon>
        <taxon>Rhodobacterales</taxon>
        <taxon>Paracoccaceae</taxon>
        <taxon>Falsigemmobacter</taxon>
    </lineage>
</organism>
<feature type="transmembrane region" description="Helical" evidence="10">
    <location>
        <begin position="161"/>
        <end position="183"/>
    </location>
</feature>
<feature type="transmembrane region" description="Helical" evidence="10">
    <location>
        <begin position="131"/>
        <end position="149"/>
    </location>
</feature>
<evidence type="ECO:0000256" key="3">
    <source>
        <dbReference type="ARBA" id="ARBA00022449"/>
    </source>
</evidence>